<dbReference type="Pfam" id="PF08496">
    <property type="entry name" value="Peptidase_S49_N"/>
    <property type="match status" value="1"/>
</dbReference>
<evidence type="ECO:0000256" key="4">
    <source>
        <dbReference type="ARBA" id="ARBA00022670"/>
    </source>
</evidence>
<protein>
    <submittedName>
        <fullName evidence="13">S49 family peptidase</fullName>
    </submittedName>
</protein>
<accession>A0ABR1FI94</accession>
<evidence type="ECO:0000256" key="9">
    <source>
        <dbReference type="ARBA" id="ARBA00023136"/>
    </source>
</evidence>
<keyword evidence="7" id="KW-0720">Serine protease</keyword>
<keyword evidence="9" id="KW-0472">Membrane</keyword>
<evidence type="ECO:0000313" key="13">
    <source>
        <dbReference type="EMBL" id="KAK7231290.1"/>
    </source>
</evidence>
<dbReference type="InterPro" id="IPR047272">
    <property type="entry name" value="S49_SppA_C"/>
</dbReference>
<evidence type="ECO:0000259" key="11">
    <source>
        <dbReference type="Pfam" id="PF01343"/>
    </source>
</evidence>
<dbReference type="CDD" id="cd07023">
    <property type="entry name" value="S49_Sppa_N_C"/>
    <property type="match status" value="1"/>
</dbReference>
<dbReference type="Proteomes" id="UP001363151">
    <property type="component" value="Unassembled WGS sequence"/>
</dbReference>
<reference evidence="13 14" key="1">
    <citation type="submission" date="2024-03" db="EMBL/GenBank/DDBJ databases">
        <title>Aureococcus anophagefferens CCMP1851 and Kratosvirus quantuckense: Draft genome of a second virus-susceptible host strain in the model system.</title>
        <authorList>
            <person name="Chase E."/>
            <person name="Truchon A.R."/>
            <person name="Schepens W."/>
            <person name="Wilhelm S.W."/>
        </authorList>
    </citation>
    <scope>NUCLEOTIDE SEQUENCE [LARGE SCALE GENOMIC DNA]</scope>
    <source>
        <strain evidence="13 14">CCMP1851</strain>
    </source>
</reference>
<keyword evidence="4" id="KW-0645">Protease</keyword>
<dbReference type="Gene3D" id="6.20.330.10">
    <property type="match status" value="1"/>
</dbReference>
<evidence type="ECO:0000256" key="8">
    <source>
        <dbReference type="ARBA" id="ARBA00022989"/>
    </source>
</evidence>
<keyword evidence="14" id="KW-1185">Reference proteome</keyword>
<sequence length="619" mass="65039">MRAAIVTIALATSARAFVAPAPKTSALRAPRTGVEQHLGPTDVLAALPSVPALPAGTGAVAGELGVYALKTAISWGVPAAVVALVAFPLISAARGDKEDRAPPGVTDFGDEFALGDDGMGGGGLPFGGPKKRKVANRKTSPEFLKVERLNNRLESFDFSLTAATSGRLAAKRARREKRLRGAFGDELGLAELSDDDFLKLQVAEGKYLAERADARAEAALYRAQLRGKAPAAVGEQSNATKNATGNVLRRLAKNPFGKNGDRQAALEKVEDATRRELEAELDYLDAVKTALPSDAARLRLGQLAATTAGDESIAGLGGALAFARNGEAGARAFVLDFDGDVQASQLANLREEVTAVLGFANATRGDEVVLKLNSGGGTVTGYGLAAAQLMRVKDAGFKLTVCIEQVAASGGYMMACVGDRIVASPFAVLGSIGVISDIPNVYERLKKEGIEFQTVTAGAYKRTLTPTKKVTKEDMDKSKQDIKEIFTLFKTFVAGQRPALDIDAVATGETWFGEDALKRRLCDELRTFDDVCLDYYHQGTDVLKVTYAKPPATPLAALLQTADAPAGPSAAAAVAQLAKAALPLLADLAAAADAGDANLRRPMALDDDLINRFKAQDLL</sequence>
<dbReference type="InterPro" id="IPR029045">
    <property type="entry name" value="ClpP/crotonase-like_dom_sf"/>
</dbReference>
<feature type="signal peptide" evidence="10">
    <location>
        <begin position="1"/>
        <end position="16"/>
    </location>
</feature>
<feature type="domain" description="Peptidase S49 N-terminal proteobacteria" evidence="12">
    <location>
        <begin position="327"/>
        <end position="389"/>
    </location>
</feature>
<evidence type="ECO:0000259" key="12">
    <source>
        <dbReference type="Pfam" id="PF08496"/>
    </source>
</evidence>
<feature type="domain" description="Peptidase S49" evidence="11">
    <location>
        <begin position="393"/>
        <end position="532"/>
    </location>
</feature>
<evidence type="ECO:0000256" key="3">
    <source>
        <dbReference type="ARBA" id="ARBA00022475"/>
    </source>
</evidence>
<feature type="chain" id="PRO_5046302952" evidence="10">
    <location>
        <begin position="17"/>
        <end position="619"/>
    </location>
</feature>
<comment type="subcellular location">
    <subcellularLocation>
        <location evidence="1">Cell membrane</location>
    </subcellularLocation>
</comment>
<comment type="caution">
    <text evidence="13">The sequence shown here is derived from an EMBL/GenBank/DDBJ whole genome shotgun (WGS) entry which is preliminary data.</text>
</comment>
<evidence type="ECO:0000256" key="10">
    <source>
        <dbReference type="SAM" id="SignalP"/>
    </source>
</evidence>
<keyword evidence="10" id="KW-0732">Signal</keyword>
<keyword evidence="3" id="KW-1003">Cell membrane</keyword>
<dbReference type="PANTHER" id="PTHR42987">
    <property type="entry name" value="PEPTIDASE S49"/>
    <property type="match status" value="1"/>
</dbReference>
<comment type="similarity">
    <text evidence="2">Belongs to the peptidase S49 family.</text>
</comment>
<dbReference type="InterPro" id="IPR002142">
    <property type="entry name" value="Peptidase_S49"/>
</dbReference>
<dbReference type="Pfam" id="PF01343">
    <property type="entry name" value="Peptidase_S49"/>
    <property type="match status" value="1"/>
</dbReference>
<dbReference type="EMBL" id="JBBJCI010000417">
    <property type="protein sequence ID" value="KAK7231290.1"/>
    <property type="molecule type" value="Genomic_DNA"/>
</dbReference>
<gene>
    <name evidence="13" type="ORF">SO694_00073017</name>
</gene>
<dbReference type="Gene3D" id="3.90.226.10">
    <property type="entry name" value="2-enoyl-CoA Hydratase, Chain A, domain 1"/>
    <property type="match status" value="1"/>
</dbReference>
<proteinExistence type="inferred from homology"/>
<evidence type="ECO:0000256" key="2">
    <source>
        <dbReference type="ARBA" id="ARBA00008683"/>
    </source>
</evidence>
<dbReference type="SUPFAM" id="SSF52096">
    <property type="entry name" value="ClpP/crotonase"/>
    <property type="match status" value="1"/>
</dbReference>
<dbReference type="PANTHER" id="PTHR42987:SF4">
    <property type="entry name" value="PROTEASE SOHB-RELATED"/>
    <property type="match status" value="1"/>
</dbReference>
<keyword evidence="5" id="KW-0812">Transmembrane</keyword>
<evidence type="ECO:0000256" key="5">
    <source>
        <dbReference type="ARBA" id="ARBA00022692"/>
    </source>
</evidence>
<dbReference type="InterPro" id="IPR013703">
    <property type="entry name" value="Peptidase_S49_N_proteobac"/>
</dbReference>
<evidence type="ECO:0000256" key="1">
    <source>
        <dbReference type="ARBA" id="ARBA00004236"/>
    </source>
</evidence>
<keyword evidence="8" id="KW-1133">Transmembrane helix</keyword>
<keyword evidence="6" id="KW-0378">Hydrolase</keyword>
<evidence type="ECO:0000256" key="6">
    <source>
        <dbReference type="ARBA" id="ARBA00022801"/>
    </source>
</evidence>
<dbReference type="NCBIfam" id="NF008745">
    <property type="entry name" value="PRK11778.1"/>
    <property type="match status" value="1"/>
</dbReference>
<evidence type="ECO:0000313" key="14">
    <source>
        <dbReference type="Proteomes" id="UP001363151"/>
    </source>
</evidence>
<organism evidence="13 14">
    <name type="scientific">Aureococcus anophagefferens</name>
    <name type="common">Harmful bloom alga</name>
    <dbReference type="NCBI Taxonomy" id="44056"/>
    <lineage>
        <taxon>Eukaryota</taxon>
        <taxon>Sar</taxon>
        <taxon>Stramenopiles</taxon>
        <taxon>Ochrophyta</taxon>
        <taxon>Pelagophyceae</taxon>
        <taxon>Pelagomonadales</taxon>
        <taxon>Pelagomonadaceae</taxon>
        <taxon>Aureococcus</taxon>
    </lineage>
</organism>
<name>A0ABR1FI94_AURAN</name>
<evidence type="ECO:0000256" key="7">
    <source>
        <dbReference type="ARBA" id="ARBA00022825"/>
    </source>
</evidence>